<keyword evidence="3" id="KW-1185">Reference proteome</keyword>
<comment type="caution">
    <text evidence="2">The sequence shown here is derived from an EMBL/GenBank/DDBJ whole genome shotgun (WGS) entry which is preliminary data.</text>
</comment>
<keyword evidence="1" id="KW-0175">Coiled coil</keyword>
<sequence length="422" mass="49093">MNNATEDEILIPKPITDWIIKILSNLYNDDDQSAYHGVDMKKMIFFDLIHLLQVCKNPDNKWNLKFKMKTKKLVSKETGVSELMICVHGPIMLIADNETVNVFVEIYIPRHGLYKISKSPTVLIDFEETLSNNSNNEMLKYWLKDEIKFKSDYINTGEWMRAEFKNRNLVNFAQCVKQFCQQSLTNYEVQCKQKSLTPPEIVSPTPDISEITKNVAAVNILDDINLENELKEKMKQKKEQLLQSLQDKIDGIHKTVIPDLNRHNKKEQEQLKSFIDYYERELGIYKERYDNAKAAEEQLVDDISMNSKPFLGDRKPLSKYGVHDIVDISDVSFNSQYENWYIEKCSNLDAYKQLYEDLKQGFIKDLALDSGEKAPADLIDFEDESGSNKDYESLKSQLKIVENLSAKEFDINFDILAYDNHL</sequence>
<evidence type="ECO:0000313" key="2">
    <source>
        <dbReference type="EMBL" id="OEJ89863.1"/>
    </source>
</evidence>
<dbReference type="AlphaFoldDB" id="A0A1E5RT26"/>
<proteinExistence type="predicted"/>
<organism evidence="2 3">
    <name type="scientific">Hanseniaspora opuntiae</name>
    <dbReference type="NCBI Taxonomy" id="211096"/>
    <lineage>
        <taxon>Eukaryota</taxon>
        <taxon>Fungi</taxon>
        <taxon>Dikarya</taxon>
        <taxon>Ascomycota</taxon>
        <taxon>Saccharomycotina</taxon>
        <taxon>Saccharomycetes</taxon>
        <taxon>Saccharomycodales</taxon>
        <taxon>Saccharomycodaceae</taxon>
        <taxon>Hanseniaspora</taxon>
    </lineage>
</organism>
<evidence type="ECO:0000313" key="3">
    <source>
        <dbReference type="Proteomes" id="UP000095605"/>
    </source>
</evidence>
<dbReference type="EMBL" id="LPNL01000003">
    <property type="protein sequence ID" value="OEJ89863.1"/>
    <property type="molecule type" value="Genomic_DNA"/>
</dbReference>
<accession>A0A1E5RT26</accession>
<reference evidence="3" key="1">
    <citation type="journal article" date="2016" name="Genome Announc.">
        <title>Genome sequences of three species of Hanseniaspora isolated from spontaneous wine fermentations.</title>
        <authorList>
            <person name="Sternes P.R."/>
            <person name="Lee D."/>
            <person name="Kutyna D.R."/>
            <person name="Borneman A.R."/>
        </authorList>
    </citation>
    <scope>NUCLEOTIDE SEQUENCE [LARGE SCALE GENOMIC DNA]</scope>
    <source>
        <strain evidence="3">AWRI3578</strain>
    </source>
</reference>
<dbReference type="OrthoDB" id="3972187at2759"/>
<protein>
    <submittedName>
        <fullName evidence="2">Uncharacterized protein</fullName>
    </submittedName>
</protein>
<dbReference type="Proteomes" id="UP000095605">
    <property type="component" value="Unassembled WGS sequence"/>
</dbReference>
<dbReference type="InterPro" id="IPR016135">
    <property type="entry name" value="UBQ-conjugating_enzyme/RWD"/>
</dbReference>
<feature type="coiled-coil region" evidence="1">
    <location>
        <begin position="224"/>
        <end position="255"/>
    </location>
</feature>
<evidence type="ECO:0000256" key="1">
    <source>
        <dbReference type="SAM" id="Coils"/>
    </source>
</evidence>
<gene>
    <name evidence="2" type="ORF">AWRI3578_g1269</name>
</gene>
<dbReference type="Gene3D" id="3.10.110.10">
    <property type="entry name" value="Ubiquitin Conjugating Enzyme"/>
    <property type="match status" value="1"/>
</dbReference>
<name>A0A1E5RT26_9ASCO</name>